<dbReference type="EMBL" id="SJPL01000001">
    <property type="protein sequence ID" value="TWT70142.1"/>
    <property type="molecule type" value="Genomic_DNA"/>
</dbReference>
<dbReference type="OrthoDB" id="289331at2"/>
<dbReference type="Pfam" id="PF12728">
    <property type="entry name" value="HTH_17"/>
    <property type="match status" value="1"/>
</dbReference>
<dbReference type="PANTHER" id="PTHR47738">
    <property type="entry name" value="PTS SYSTEM FRUCTOSE-LIKE EIIA COMPONENT-RELATED"/>
    <property type="match status" value="1"/>
</dbReference>
<keyword evidence="3" id="KW-1185">Reference proteome</keyword>
<dbReference type="PROSITE" id="PS51094">
    <property type="entry name" value="PTS_EIIA_TYPE_2"/>
    <property type="match status" value="1"/>
</dbReference>
<evidence type="ECO:0000313" key="2">
    <source>
        <dbReference type="EMBL" id="TWT70142.1"/>
    </source>
</evidence>
<name>A0A5C5Y9V1_9PLAN</name>
<evidence type="ECO:0000313" key="3">
    <source>
        <dbReference type="Proteomes" id="UP000317238"/>
    </source>
</evidence>
<sequence length="229" mass="25081">MDVLDVDKLAEYLHLTPAQVNKMANRGKLPGRKVGGQWQFNEAEIHHWLEERIGLSDDDELDKVEALLERNHGDAGDATLSQLCPPSNIAVPLQARTRSSVIRSMCDLAATSGYLWDAAAMSEAVKTREELHPTALDCGVALLHPRRPQTSILAESVLALGICSAGIPFSSGRGHLTDVFFLICSYNDSAHLRILAKLSRLVSQPDFLAHLRSATSADQAWQSIVDFES</sequence>
<accession>A0A5C5Y9V1</accession>
<dbReference type="InterPro" id="IPR009061">
    <property type="entry name" value="DNA-bd_dom_put_sf"/>
</dbReference>
<proteinExistence type="predicted"/>
<dbReference type="SUPFAM" id="SSF55804">
    <property type="entry name" value="Phoshotransferase/anion transport protein"/>
    <property type="match status" value="1"/>
</dbReference>
<dbReference type="InterPro" id="IPR041657">
    <property type="entry name" value="HTH_17"/>
</dbReference>
<organism evidence="2 3">
    <name type="scientific">Crateriforma conspicua</name>
    <dbReference type="NCBI Taxonomy" id="2527996"/>
    <lineage>
        <taxon>Bacteria</taxon>
        <taxon>Pseudomonadati</taxon>
        <taxon>Planctomycetota</taxon>
        <taxon>Planctomycetia</taxon>
        <taxon>Planctomycetales</taxon>
        <taxon>Planctomycetaceae</taxon>
        <taxon>Crateriforma</taxon>
    </lineage>
</organism>
<dbReference type="InterPro" id="IPR016152">
    <property type="entry name" value="PTrfase/Anion_transptr"/>
</dbReference>
<comment type="caution">
    <text evidence="2">The sequence shown here is derived from an EMBL/GenBank/DDBJ whole genome shotgun (WGS) entry which is preliminary data.</text>
</comment>
<feature type="domain" description="PTS EIIA type-2" evidence="1">
    <location>
        <begin position="82"/>
        <end position="227"/>
    </location>
</feature>
<protein>
    <submittedName>
        <fullName evidence="2">PTS system fructose-specific EIIABC component</fullName>
    </submittedName>
</protein>
<evidence type="ECO:0000259" key="1">
    <source>
        <dbReference type="PROSITE" id="PS51094"/>
    </source>
</evidence>
<dbReference type="InterPro" id="IPR002178">
    <property type="entry name" value="PTS_EIIA_type-2_dom"/>
</dbReference>
<dbReference type="InterPro" id="IPR051541">
    <property type="entry name" value="PTS_SugarTrans_NitroReg"/>
</dbReference>
<dbReference type="AlphaFoldDB" id="A0A5C5Y9V1"/>
<dbReference type="Proteomes" id="UP000317238">
    <property type="component" value="Unassembled WGS sequence"/>
</dbReference>
<reference evidence="2 3" key="1">
    <citation type="submission" date="2019-02" db="EMBL/GenBank/DDBJ databases">
        <title>Deep-cultivation of Planctomycetes and their phenomic and genomic characterization uncovers novel biology.</title>
        <authorList>
            <person name="Wiegand S."/>
            <person name="Jogler M."/>
            <person name="Boedeker C."/>
            <person name="Pinto D."/>
            <person name="Vollmers J."/>
            <person name="Rivas-Marin E."/>
            <person name="Kohn T."/>
            <person name="Peeters S.H."/>
            <person name="Heuer A."/>
            <person name="Rast P."/>
            <person name="Oberbeckmann S."/>
            <person name="Bunk B."/>
            <person name="Jeske O."/>
            <person name="Meyerdierks A."/>
            <person name="Storesund J.E."/>
            <person name="Kallscheuer N."/>
            <person name="Luecker S."/>
            <person name="Lage O.M."/>
            <person name="Pohl T."/>
            <person name="Merkel B.J."/>
            <person name="Hornburger P."/>
            <person name="Mueller R.-W."/>
            <person name="Bruemmer F."/>
            <person name="Labrenz M."/>
            <person name="Spormann A.M."/>
            <person name="Op Den Camp H."/>
            <person name="Overmann J."/>
            <person name="Amann R."/>
            <person name="Jetten M.S.M."/>
            <person name="Mascher T."/>
            <person name="Medema M.H."/>
            <person name="Devos D.P."/>
            <person name="Kaster A.-K."/>
            <person name="Ovreas L."/>
            <person name="Rohde M."/>
            <person name="Galperin M.Y."/>
            <person name="Jogler C."/>
        </authorList>
    </citation>
    <scope>NUCLEOTIDE SEQUENCE [LARGE SCALE GENOMIC DNA]</scope>
    <source>
        <strain evidence="2 3">Pan14r</strain>
    </source>
</reference>
<dbReference type="GO" id="GO:0030295">
    <property type="term" value="F:protein kinase activator activity"/>
    <property type="evidence" value="ECO:0007669"/>
    <property type="project" value="TreeGrafter"/>
</dbReference>
<dbReference type="Gene3D" id="3.40.930.10">
    <property type="entry name" value="Mannitol-specific EII, Chain A"/>
    <property type="match status" value="1"/>
</dbReference>
<dbReference type="NCBIfam" id="TIGR01764">
    <property type="entry name" value="excise"/>
    <property type="match status" value="1"/>
</dbReference>
<dbReference type="SUPFAM" id="SSF46955">
    <property type="entry name" value="Putative DNA-binding domain"/>
    <property type="match status" value="1"/>
</dbReference>
<dbReference type="GO" id="GO:0003677">
    <property type="term" value="F:DNA binding"/>
    <property type="evidence" value="ECO:0007669"/>
    <property type="project" value="InterPro"/>
</dbReference>
<dbReference type="RefSeq" id="WP_146439197.1">
    <property type="nucleotide sequence ID" value="NZ_SJPL01000001.1"/>
</dbReference>
<dbReference type="InterPro" id="IPR010093">
    <property type="entry name" value="SinI_DNA-bd"/>
</dbReference>
<gene>
    <name evidence="2" type="primary">fruA</name>
    <name evidence="2" type="ORF">Pan14r_24420</name>
</gene>
<dbReference type="PANTHER" id="PTHR47738:SF1">
    <property type="entry name" value="NITROGEN REGULATORY PROTEIN"/>
    <property type="match status" value="1"/>
</dbReference>
<dbReference type="Pfam" id="PF00359">
    <property type="entry name" value="PTS_EIIA_2"/>
    <property type="match status" value="1"/>
</dbReference>